<dbReference type="AlphaFoldDB" id="A0A834ZA83"/>
<dbReference type="PROSITE" id="PS51473">
    <property type="entry name" value="GNK2"/>
    <property type="match status" value="2"/>
</dbReference>
<evidence type="ECO:0000256" key="10">
    <source>
        <dbReference type="ARBA" id="ARBA00023136"/>
    </source>
</evidence>
<keyword evidence="3" id="KW-1003">Cell membrane</keyword>
<keyword evidence="10 14" id="KW-0472">Membrane</keyword>
<evidence type="ECO:0000313" key="18">
    <source>
        <dbReference type="Proteomes" id="UP000655225"/>
    </source>
</evidence>
<keyword evidence="5 14" id="KW-0812">Transmembrane</keyword>
<protein>
    <recommendedName>
        <fullName evidence="16">Gnk2-homologous domain-containing protein</fullName>
    </recommendedName>
</protein>
<feature type="domain" description="Gnk2-homologous" evidence="16">
    <location>
        <begin position="34"/>
        <end position="137"/>
    </location>
</feature>
<evidence type="ECO:0000256" key="11">
    <source>
        <dbReference type="ARBA" id="ARBA00023157"/>
    </source>
</evidence>
<dbReference type="OrthoDB" id="1926347at2759"/>
<evidence type="ECO:0000256" key="13">
    <source>
        <dbReference type="ARBA" id="ARBA00038393"/>
    </source>
</evidence>
<dbReference type="PANTHER" id="PTHR32080:SF24">
    <property type="entry name" value="PLASMODESMATA-LOCATED PROTEIN 2"/>
    <property type="match status" value="1"/>
</dbReference>
<keyword evidence="7" id="KW-0677">Repeat</keyword>
<keyword evidence="11" id="KW-1015">Disulfide bond</keyword>
<dbReference type="GO" id="GO:0009506">
    <property type="term" value="C:plasmodesma"/>
    <property type="evidence" value="ECO:0007669"/>
    <property type="project" value="UniProtKB-SubCell"/>
</dbReference>
<accession>A0A834ZA83</accession>
<dbReference type="InterPro" id="IPR038408">
    <property type="entry name" value="GNK2_sf"/>
</dbReference>
<keyword evidence="6 15" id="KW-0732">Signal</keyword>
<evidence type="ECO:0000256" key="7">
    <source>
        <dbReference type="ARBA" id="ARBA00022737"/>
    </source>
</evidence>
<keyword evidence="8" id="KW-0965">Cell junction</keyword>
<evidence type="ECO:0000256" key="15">
    <source>
        <dbReference type="SAM" id="SignalP"/>
    </source>
</evidence>
<dbReference type="GO" id="GO:0046739">
    <property type="term" value="P:transport of virus in multicellular host"/>
    <property type="evidence" value="ECO:0007669"/>
    <property type="project" value="TreeGrafter"/>
</dbReference>
<dbReference type="InterPro" id="IPR002902">
    <property type="entry name" value="GNK2"/>
</dbReference>
<feature type="transmembrane region" description="Helical" evidence="14">
    <location>
        <begin position="259"/>
        <end position="279"/>
    </location>
</feature>
<dbReference type="FunFam" id="3.30.430.20:FF:000008">
    <property type="entry name" value="cysteine-rich repeat secretory protein 3"/>
    <property type="match status" value="1"/>
</dbReference>
<keyword evidence="18" id="KW-1185">Reference proteome</keyword>
<dbReference type="PANTHER" id="PTHR32080">
    <property type="entry name" value="ANTIFUNGAL PROTEIN GINKBILOBIN-2-LIKE"/>
    <property type="match status" value="1"/>
</dbReference>
<comment type="subcellular location">
    <subcellularLocation>
        <location evidence="12">Cell junction</location>
        <location evidence="12">Plasmodesma</location>
    </subcellularLocation>
    <subcellularLocation>
        <location evidence="1">Cell membrane</location>
        <topology evidence="1">Single-pass type I membrane protein</topology>
    </subcellularLocation>
</comment>
<name>A0A834ZA83_TETSI</name>
<dbReference type="EMBL" id="JABCRI010000008">
    <property type="protein sequence ID" value="KAF8401980.1"/>
    <property type="molecule type" value="Genomic_DNA"/>
</dbReference>
<evidence type="ECO:0000256" key="9">
    <source>
        <dbReference type="ARBA" id="ARBA00022989"/>
    </source>
</evidence>
<keyword evidence="9 14" id="KW-1133">Transmembrane helix</keyword>
<dbReference type="InterPro" id="IPR051378">
    <property type="entry name" value="Cell2Cell_Antifungal"/>
</dbReference>
<dbReference type="Gene3D" id="3.30.430.20">
    <property type="entry name" value="Gnk2 domain, C-X8-C-X2-C motif"/>
    <property type="match status" value="2"/>
</dbReference>
<keyword evidence="4" id="KW-0945">Host-virus interaction</keyword>
<feature type="signal peptide" evidence="15">
    <location>
        <begin position="1"/>
        <end position="29"/>
    </location>
</feature>
<evidence type="ECO:0000256" key="1">
    <source>
        <dbReference type="ARBA" id="ARBA00004251"/>
    </source>
</evidence>
<evidence type="ECO:0000256" key="3">
    <source>
        <dbReference type="ARBA" id="ARBA00022475"/>
    </source>
</evidence>
<dbReference type="CDD" id="cd23509">
    <property type="entry name" value="Gnk2-like"/>
    <property type="match status" value="2"/>
</dbReference>
<dbReference type="FunFam" id="3.30.430.20:FF:000001">
    <property type="entry name" value="cysteine-rich repeat secretory protein 3"/>
    <property type="match status" value="1"/>
</dbReference>
<evidence type="ECO:0000256" key="5">
    <source>
        <dbReference type="ARBA" id="ARBA00022692"/>
    </source>
</evidence>
<proteinExistence type="inferred from homology"/>
<comment type="similarity">
    <text evidence="13">Belongs to the cysteine-rich repeat secretory protein family. Plasmodesmata-located proteins (PDLD) subfamily.</text>
</comment>
<evidence type="ECO:0000256" key="8">
    <source>
        <dbReference type="ARBA" id="ARBA00022949"/>
    </source>
</evidence>
<evidence type="ECO:0000256" key="14">
    <source>
        <dbReference type="SAM" id="Phobius"/>
    </source>
</evidence>
<dbReference type="GO" id="GO:0010497">
    <property type="term" value="P:plasmodesmata-mediated intercellular transport"/>
    <property type="evidence" value="ECO:0007669"/>
    <property type="project" value="UniProtKB-ARBA"/>
</dbReference>
<dbReference type="Proteomes" id="UP000655225">
    <property type="component" value="Unassembled WGS sequence"/>
</dbReference>
<feature type="domain" description="Gnk2-homologous" evidence="16">
    <location>
        <begin position="142"/>
        <end position="241"/>
    </location>
</feature>
<keyword evidence="2" id="KW-0813">Transport</keyword>
<feature type="chain" id="PRO_5032295091" description="Gnk2-homologous domain-containing protein" evidence="15">
    <location>
        <begin position="30"/>
        <end position="289"/>
    </location>
</feature>
<comment type="caution">
    <text evidence="17">The sequence shown here is derived from an EMBL/GenBank/DDBJ whole genome shotgun (WGS) entry which is preliminary data.</text>
</comment>
<dbReference type="GO" id="GO:0005886">
    <property type="term" value="C:plasma membrane"/>
    <property type="evidence" value="ECO:0007669"/>
    <property type="project" value="UniProtKB-SubCell"/>
</dbReference>
<evidence type="ECO:0000256" key="2">
    <source>
        <dbReference type="ARBA" id="ARBA00022448"/>
    </source>
</evidence>
<evidence type="ECO:0000313" key="17">
    <source>
        <dbReference type="EMBL" id="KAF8401980.1"/>
    </source>
</evidence>
<dbReference type="Pfam" id="PF01657">
    <property type="entry name" value="Stress-antifung"/>
    <property type="match status" value="2"/>
</dbReference>
<evidence type="ECO:0000256" key="4">
    <source>
        <dbReference type="ARBA" id="ARBA00022581"/>
    </source>
</evidence>
<evidence type="ECO:0000256" key="6">
    <source>
        <dbReference type="ARBA" id="ARBA00022729"/>
    </source>
</evidence>
<evidence type="ECO:0000256" key="12">
    <source>
        <dbReference type="ARBA" id="ARBA00024184"/>
    </source>
</evidence>
<evidence type="ECO:0000259" key="16">
    <source>
        <dbReference type="PROSITE" id="PS51473"/>
    </source>
</evidence>
<sequence>MGLSTTPFCLVSLTLIFMICFVFFPSVKTDTDYSTLDYKGCSKQLFSDPTGVFSQTLSTLLASLVSQSSKTKYFKTTSGESQNSISGLFQCRGDLSNGDCYSCISKLPDMLNRLCGETVAARIQLSGCSLRYEIAGYQQISGFELLYKTCGSSQAAGSGFEEQRDSAFAAVESGVVIGSGFYTTSYESVYVLAQCDGDLGIPDCGECVKSAVQKAQVECKNSISGQIYLHKCYINYSYYPNGVPRESSSGTGQNSGKTIAVVLGGAAGVGFVVICLMFFRSLLKKRDDY</sequence>
<organism evidence="17 18">
    <name type="scientific">Tetracentron sinense</name>
    <name type="common">Spur-leaf</name>
    <dbReference type="NCBI Taxonomy" id="13715"/>
    <lineage>
        <taxon>Eukaryota</taxon>
        <taxon>Viridiplantae</taxon>
        <taxon>Streptophyta</taxon>
        <taxon>Embryophyta</taxon>
        <taxon>Tracheophyta</taxon>
        <taxon>Spermatophyta</taxon>
        <taxon>Magnoliopsida</taxon>
        <taxon>Trochodendrales</taxon>
        <taxon>Trochodendraceae</taxon>
        <taxon>Tetracentron</taxon>
    </lineage>
</organism>
<gene>
    <name evidence="17" type="ORF">HHK36_012931</name>
</gene>
<reference evidence="17 18" key="1">
    <citation type="submission" date="2020-04" db="EMBL/GenBank/DDBJ databases">
        <title>Plant Genome Project.</title>
        <authorList>
            <person name="Zhang R.-G."/>
        </authorList>
    </citation>
    <scope>NUCLEOTIDE SEQUENCE [LARGE SCALE GENOMIC DNA]</scope>
    <source>
        <strain evidence="17">YNK0</strain>
        <tissue evidence="17">Leaf</tissue>
    </source>
</reference>
<dbReference type="OMA" id="FNVMENG"/>